<evidence type="ECO:0000313" key="1">
    <source>
        <dbReference type="EMBL" id="TFK69143.1"/>
    </source>
</evidence>
<dbReference type="EMBL" id="ML208336">
    <property type="protein sequence ID" value="TFK69143.1"/>
    <property type="molecule type" value="Genomic_DNA"/>
</dbReference>
<evidence type="ECO:0000313" key="2">
    <source>
        <dbReference type="Proteomes" id="UP000308600"/>
    </source>
</evidence>
<sequence length="381" mass="42071">MLRTIDLEQAHAEDSALRDELRRISLALANSKKVVVITGAGISCSSGIPDFRTAGGIFTKKKRFGVKAQDVFSANVFQTTQGQQAFNQVMGELKEAIDQAQPTSAHQFVKQLYSKGTLLRSYSQNIDGLEELAGIPEALTGNGRDINPDGKNVQLHGTIHKLKCFTCFVESEWTEDFLSTFKSGQAPKCPACEKDQDPNRRRRNIGSLRPAIVMYDEDHPFGDDIARLQNHDKECQPDFLIVMGTSLSIPGLVKVVNFFAEDLQEDSILYVNKTTASATLSKPFGYHIHGEADLWVNMVFDDWGHTTTPTPPKTPAGSQLQGLDDEDPVYMIQLEACNQFLFLSLPVLISSIPFHAEPTKAAVEVSCNQCPRIRNPPMANG</sequence>
<name>A0ACD3AT52_9AGAR</name>
<proteinExistence type="predicted"/>
<dbReference type="Proteomes" id="UP000308600">
    <property type="component" value="Unassembled WGS sequence"/>
</dbReference>
<keyword evidence="2" id="KW-1185">Reference proteome</keyword>
<reference evidence="1 2" key="1">
    <citation type="journal article" date="2019" name="Nat. Ecol. Evol.">
        <title>Megaphylogeny resolves global patterns of mushroom evolution.</title>
        <authorList>
            <person name="Varga T."/>
            <person name="Krizsan K."/>
            <person name="Foldi C."/>
            <person name="Dima B."/>
            <person name="Sanchez-Garcia M."/>
            <person name="Sanchez-Ramirez S."/>
            <person name="Szollosi G.J."/>
            <person name="Szarkandi J.G."/>
            <person name="Papp V."/>
            <person name="Albert L."/>
            <person name="Andreopoulos W."/>
            <person name="Angelini C."/>
            <person name="Antonin V."/>
            <person name="Barry K.W."/>
            <person name="Bougher N.L."/>
            <person name="Buchanan P."/>
            <person name="Buyck B."/>
            <person name="Bense V."/>
            <person name="Catcheside P."/>
            <person name="Chovatia M."/>
            <person name="Cooper J."/>
            <person name="Damon W."/>
            <person name="Desjardin D."/>
            <person name="Finy P."/>
            <person name="Geml J."/>
            <person name="Haridas S."/>
            <person name="Hughes K."/>
            <person name="Justo A."/>
            <person name="Karasinski D."/>
            <person name="Kautmanova I."/>
            <person name="Kiss B."/>
            <person name="Kocsube S."/>
            <person name="Kotiranta H."/>
            <person name="LaButti K.M."/>
            <person name="Lechner B.E."/>
            <person name="Liimatainen K."/>
            <person name="Lipzen A."/>
            <person name="Lukacs Z."/>
            <person name="Mihaltcheva S."/>
            <person name="Morgado L.N."/>
            <person name="Niskanen T."/>
            <person name="Noordeloos M.E."/>
            <person name="Ohm R.A."/>
            <person name="Ortiz-Santana B."/>
            <person name="Ovrebo C."/>
            <person name="Racz N."/>
            <person name="Riley R."/>
            <person name="Savchenko A."/>
            <person name="Shiryaev A."/>
            <person name="Soop K."/>
            <person name="Spirin V."/>
            <person name="Szebenyi C."/>
            <person name="Tomsovsky M."/>
            <person name="Tulloss R.E."/>
            <person name="Uehling J."/>
            <person name="Grigoriev I.V."/>
            <person name="Vagvolgyi C."/>
            <person name="Papp T."/>
            <person name="Martin F.M."/>
            <person name="Miettinen O."/>
            <person name="Hibbett D.S."/>
            <person name="Nagy L.G."/>
        </authorList>
    </citation>
    <scope>NUCLEOTIDE SEQUENCE [LARGE SCALE GENOMIC DNA]</scope>
    <source>
        <strain evidence="1 2">NL-1719</strain>
    </source>
</reference>
<accession>A0ACD3AT52</accession>
<gene>
    <name evidence="1" type="ORF">BDN72DRAFT_768357</name>
</gene>
<protein>
    <submittedName>
        <fullName evidence="1">DHS-like NAD/FAD-binding domain-containing protein</fullName>
    </submittedName>
</protein>
<organism evidence="1 2">
    <name type="scientific">Pluteus cervinus</name>
    <dbReference type="NCBI Taxonomy" id="181527"/>
    <lineage>
        <taxon>Eukaryota</taxon>
        <taxon>Fungi</taxon>
        <taxon>Dikarya</taxon>
        <taxon>Basidiomycota</taxon>
        <taxon>Agaricomycotina</taxon>
        <taxon>Agaricomycetes</taxon>
        <taxon>Agaricomycetidae</taxon>
        <taxon>Agaricales</taxon>
        <taxon>Pluteineae</taxon>
        <taxon>Pluteaceae</taxon>
        <taxon>Pluteus</taxon>
    </lineage>
</organism>